<feature type="transmembrane region" description="Helical" evidence="1">
    <location>
        <begin position="340"/>
        <end position="362"/>
    </location>
</feature>
<feature type="transmembrane region" description="Helical" evidence="1">
    <location>
        <begin position="541"/>
        <end position="558"/>
    </location>
</feature>
<dbReference type="AlphaFoldDB" id="A0A9D7SEB1"/>
<dbReference type="Pfam" id="PF11138">
    <property type="entry name" value="DUF2911"/>
    <property type="match status" value="1"/>
</dbReference>
<proteinExistence type="predicted"/>
<feature type="transmembrane region" description="Helical" evidence="1">
    <location>
        <begin position="449"/>
        <end position="472"/>
    </location>
</feature>
<dbReference type="Pfam" id="PF10136">
    <property type="entry name" value="SpecificRecomb"/>
    <property type="match status" value="1"/>
</dbReference>
<name>A0A9D7SEB1_9BACT</name>
<feature type="transmembrane region" description="Helical" evidence="1">
    <location>
        <begin position="513"/>
        <end position="535"/>
    </location>
</feature>
<feature type="transmembrane region" description="Helical" evidence="1">
    <location>
        <begin position="570"/>
        <end position="594"/>
    </location>
</feature>
<comment type="caution">
    <text evidence="2">The sequence shown here is derived from an EMBL/GenBank/DDBJ whole genome shotgun (WGS) entry which is preliminary data.</text>
</comment>
<dbReference type="InterPro" id="IPR021314">
    <property type="entry name" value="DUF2911"/>
</dbReference>
<dbReference type="Proteomes" id="UP000886657">
    <property type="component" value="Unassembled WGS sequence"/>
</dbReference>
<keyword evidence="1" id="KW-1133">Transmembrane helix</keyword>
<keyword evidence="1" id="KW-0472">Membrane</keyword>
<gene>
    <name evidence="2" type="ORF">IPP58_05950</name>
</gene>
<reference evidence="2" key="1">
    <citation type="submission" date="2020-10" db="EMBL/GenBank/DDBJ databases">
        <title>Connecting structure to function with the recovery of over 1000 high-quality activated sludge metagenome-assembled genomes encoding full-length rRNA genes using long-read sequencing.</title>
        <authorList>
            <person name="Singleton C.M."/>
            <person name="Petriglieri F."/>
            <person name="Kristensen J.M."/>
            <person name="Kirkegaard R.H."/>
            <person name="Michaelsen T.Y."/>
            <person name="Andersen M.H."/>
            <person name="Karst S.M."/>
            <person name="Dueholm M.S."/>
            <person name="Nielsen P.H."/>
            <person name="Albertsen M."/>
        </authorList>
    </citation>
    <scope>NUCLEOTIDE SEQUENCE</scope>
    <source>
        <strain evidence="2">Skiv_18-Q3-R9-52_MAXAC.067</strain>
    </source>
</reference>
<feature type="transmembrane region" description="Helical" evidence="1">
    <location>
        <begin position="401"/>
        <end position="423"/>
    </location>
</feature>
<organism evidence="2 3">
    <name type="scientific">Candidatus Geothrix skivensis</name>
    <dbReference type="NCBI Taxonomy" id="2954439"/>
    <lineage>
        <taxon>Bacteria</taxon>
        <taxon>Pseudomonadati</taxon>
        <taxon>Acidobacteriota</taxon>
        <taxon>Holophagae</taxon>
        <taxon>Holophagales</taxon>
        <taxon>Holophagaceae</taxon>
        <taxon>Geothrix</taxon>
    </lineage>
</organism>
<evidence type="ECO:0000313" key="3">
    <source>
        <dbReference type="Proteomes" id="UP000886657"/>
    </source>
</evidence>
<protein>
    <submittedName>
        <fullName evidence="2">DUF2911 domain-containing protein</fullName>
    </submittedName>
</protein>
<dbReference type="InterPro" id="IPR011385">
    <property type="entry name" value="Site-sp_rcmbase"/>
</dbReference>
<sequence>MPQSDQRLDQLLGHGTPRLEPLLRWLLEASPAASPDGEPRRTSRLRRLLEDLQERGLTDLVAEEWNHTSAIRLLAETGLPDRTTLVGEGFQRLVDRIIPRLDPEGDLYSLLDRLDLCEADALWIEGLPEDLRSAWAELLTPPQETWVHAAQLLAHRAAAVGLSRDLLSLDAQGSDADSPFFNLSRFVRERGERPGDPEARLAWEHCRAECSRALDQAHDRIEDRGVSTDLVFRLELLEAMLERIAQLLLFASGDGDGGAFAADLVRGSASQHGVLSLLRTAVKRLARRMVEHTGDTGEHYIARDRSEWRAMGWSAAGGGVLTAGTALLKYGLSALPLAPLLLGLGLSLNYAGSFFLMQLLGFSLASKQPAMTAAALARALESGDGQAREIELVAAITRTQVIATVGNVFAAIPTALLVSALWIRLSGHGPLGPETALHSLHGNHPFSGWTLVFAMATGVLLWLSSLAAGWAANWSAYRRLPEALAQSRRIRALLGADRAQGLGRFVHRHISGFMGYLALGLLLVFVPMAFAFAGIHLEVRHVTLQAAALALASASLWVQGSLSWLEVGWGLLGVALIGVMNFAVSFALALWTALRARGFDGRNSRRLWWGLLKTFNRQPGRFLLPPKSGDTLDSRPLEVPMRSLFLSPLLVLSLAAQDKPAPVRLAPLRVSPAATLSQEIGISKIDLAFARPAVKGRRIWGEVVPFGQVWRAGANNATVITFSHAAKVAGKDVPAGSYGLFIIPGEKAWTLILNKKAKQWGAYAYKQEEDQLRWEATPQAAPFLEYLDYRIVPTDTSNATVELAWEKLRVSIPVAFDTKAIYWAQLEDKLKQAPDTDWVPWYQAARYCQEQGIEAQKALGWIEKSLKIGDSFWNHETAARIYKDAKRMPEALTHLQKAIDLSKPGGAPKEYTENLEKELAGWKAAK</sequence>
<feature type="transmembrane region" description="Helical" evidence="1">
    <location>
        <begin position="310"/>
        <end position="328"/>
    </location>
</feature>
<dbReference type="EMBL" id="JADKIO010000005">
    <property type="protein sequence ID" value="MBK9796029.1"/>
    <property type="molecule type" value="Genomic_DNA"/>
</dbReference>
<accession>A0A9D7SEB1</accession>
<evidence type="ECO:0000256" key="1">
    <source>
        <dbReference type="SAM" id="Phobius"/>
    </source>
</evidence>
<keyword evidence="1" id="KW-0812">Transmembrane</keyword>
<evidence type="ECO:0000313" key="2">
    <source>
        <dbReference type="EMBL" id="MBK9796029.1"/>
    </source>
</evidence>